<dbReference type="PANTHER" id="PTHR34107:SF2">
    <property type="entry name" value="SLL0888 PROTEIN"/>
    <property type="match status" value="1"/>
</dbReference>
<keyword evidence="2" id="KW-0378">Hydrolase</keyword>
<reference evidence="3" key="1">
    <citation type="submission" date="2018-04" db="EMBL/GenBank/DDBJ databases">
        <authorList>
            <person name="Cornet L."/>
        </authorList>
    </citation>
    <scope>NUCLEOTIDE SEQUENCE [LARGE SCALE GENOMIC DNA]</scope>
</reference>
<evidence type="ECO:0000313" key="3">
    <source>
        <dbReference type="Proteomes" id="UP000249794"/>
    </source>
</evidence>
<name>A0A2W4XNZ2_9CYAN</name>
<dbReference type="GO" id="GO:0004519">
    <property type="term" value="F:endonuclease activity"/>
    <property type="evidence" value="ECO:0007669"/>
    <property type="project" value="UniProtKB-KW"/>
</dbReference>
<dbReference type="CDD" id="cd06260">
    <property type="entry name" value="DUF820-like"/>
    <property type="match status" value="1"/>
</dbReference>
<dbReference type="AlphaFoldDB" id="A0A2W4XNZ2"/>
<dbReference type="PANTHER" id="PTHR34107">
    <property type="entry name" value="SLL0198 PROTEIN-RELATED"/>
    <property type="match status" value="1"/>
</dbReference>
<evidence type="ECO:0000313" key="2">
    <source>
        <dbReference type="EMBL" id="PZO56089.1"/>
    </source>
</evidence>
<keyword evidence="2" id="KW-0540">Nuclease</keyword>
<comment type="caution">
    <text evidence="2">The sequence shown here is derived from an EMBL/GenBank/DDBJ whole genome shotgun (WGS) entry which is preliminary data.</text>
</comment>
<dbReference type="Pfam" id="PF05685">
    <property type="entry name" value="Uma2"/>
    <property type="match status" value="1"/>
</dbReference>
<protein>
    <submittedName>
        <fullName evidence="2">Uma2 family endonuclease</fullName>
    </submittedName>
</protein>
<reference evidence="2 3" key="2">
    <citation type="submission" date="2018-06" db="EMBL/GenBank/DDBJ databases">
        <title>Metagenomic assembly of (sub)arctic Cyanobacteria and their associated microbiome from non-axenic cultures.</title>
        <authorList>
            <person name="Baurain D."/>
        </authorList>
    </citation>
    <scope>NUCLEOTIDE SEQUENCE [LARGE SCALE GENOMIC DNA]</scope>
    <source>
        <strain evidence="2">ULC027bin1</strain>
    </source>
</reference>
<proteinExistence type="predicted"/>
<accession>A0A2W4XNZ2</accession>
<dbReference type="InterPro" id="IPR008538">
    <property type="entry name" value="Uma2"/>
</dbReference>
<keyword evidence="2" id="KW-0255">Endonuclease</keyword>
<gene>
    <name evidence="2" type="ORF">DCF15_09390</name>
</gene>
<organism evidence="2 3">
    <name type="scientific">Phormidesmis priestleyi</name>
    <dbReference type="NCBI Taxonomy" id="268141"/>
    <lineage>
        <taxon>Bacteria</taxon>
        <taxon>Bacillati</taxon>
        <taxon>Cyanobacteriota</taxon>
        <taxon>Cyanophyceae</taxon>
        <taxon>Leptolyngbyales</taxon>
        <taxon>Leptolyngbyaceae</taxon>
        <taxon>Phormidesmis</taxon>
    </lineage>
</organism>
<dbReference type="EMBL" id="QBMP01000080">
    <property type="protein sequence ID" value="PZO56089.1"/>
    <property type="molecule type" value="Genomic_DNA"/>
</dbReference>
<evidence type="ECO:0000259" key="1">
    <source>
        <dbReference type="Pfam" id="PF05685"/>
    </source>
</evidence>
<dbReference type="Proteomes" id="UP000249794">
    <property type="component" value="Unassembled WGS sequence"/>
</dbReference>
<dbReference type="InterPro" id="IPR011335">
    <property type="entry name" value="Restrct_endonuc-II-like"/>
</dbReference>
<dbReference type="Gene3D" id="3.90.1570.10">
    <property type="entry name" value="tt1808, chain A"/>
    <property type="match status" value="1"/>
</dbReference>
<dbReference type="InterPro" id="IPR012296">
    <property type="entry name" value="Nuclease_put_TT1808"/>
</dbReference>
<feature type="domain" description="Putative restriction endonuclease" evidence="1">
    <location>
        <begin position="10"/>
        <end position="188"/>
    </location>
</feature>
<sequence length="195" mass="22107">MTVTTKKLTLEEYFFYEDGTDTRYELVDGELVAMSLGTARHGLIVNFLTDQFKSAIAQTRQPWLAIHSVLGVQSPSRRAWQTSRIPDISILPLAQMEAMDNREAVITINETPPLLVVEVVSPSTKSDDYRSKRGEYGFLNIPEYWIVDPLEEKITLCSVDNLLYDSFEIRGSDRIQSPTFPDFDLTVAQILAGKR</sequence>
<dbReference type="SUPFAM" id="SSF52980">
    <property type="entry name" value="Restriction endonuclease-like"/>
    <property type="match status" value="1"/>
</dbReference>